<dbReference type="Pfam" id="PF13609">
    <property type="entry name" value="Porin_4"/>
    <property type="match status" value="1"/>
</dbReference>
<evidence type="ECO:0000256" key="8">
    <source>
        <dbReference type="ARBA" id="ARBA00023114"/>
    </source>
</evidence>
<name>A0AAD0WJ75_RALSL</name>
<keyword evidence="3" id="KW-0813">Transport</keyword>
<evidence type="ECO:0000256" key="4">
    <source>
        <dbReference type="ARBA" id="ARBA00022452"/>
    </source>
</evidence>
<gene>
    <name evidence="13" type="ORF">CJO77_24385</name>
</gene>
<keyword evidence="6 11" id="KW-0732">Signal</keyword>
<evidence type="ECO:0000256" key="6">
    <source>
        <dbReference type="ARBA" id="ARBA00022729"/>
    </source>
</evidence>
<dbReference type="Proteomes" id="UP000261758">
    <property type="component" value="Plasmid unnamed"/>
</dbReference>
<dbReference type="InterPro" id="IPR023614">
    <property type="entry name" value="Porin_dom_sf"/>
</dbReference>
<evidence type="ECO:0000313" key="13">
    <source>
        <dbReference type="EMBL" id="AXV84591.1"/>
    </source>
</evidence>
<evidence type="ECO:0000256" key="2">
    <source>
        <dbReference type="ARBA" id="ARBA00011233"/>
    </source>
</evidence>
<dbReference type="GO" id="GO:0015288">
    <property type="term" value="F:porin activity"/>
    <property type="evidence" value="ECO:0007669"/>
    <property type="project" value="UniProtKB-KW"/>
</dbReference>
<reference evidence="13 14" key="1">
    <citation type="submission" date="2017-08" db="EMBL/GenBank/DDBJ databases">
        <title>Genome sequences of Ralstonia solanacearum Species Complex (RSSC) isolated from Potato bacterial wilts in Korea.</title>
        <authorList>
            <person name="Cho H."/>
            <person name="Song E.-S."/>
            <person name="Lee Y.K."/>
            <person name="Lee S."/>
            <person name="Lee S.-W."/>
            <person name="Jo A."/>
            <person name="Kim J.-G."/>
            <person name="Hwang I."/>
        </authorList>
    </citation>
    <scope>NUCLEOTIDE SEQUENCE [LARGE SCALE GENOMIC DNA]</scope>
    <source>
        <strain evidence="13 14">T98</strain>
        <plasmid evidence="13 14">unnamed</plasmid>
    </source>
</reference>
<organism evidence="13 14">
    <name type="scientific">Ralstonia solanacearum</name>
    <name type="common">Pseudomonas solanacearum</name>
    <dbReference type="NCBI Taxonomy" id="305"/>
    <lineage>
        <taxon>Bacteria</taxon>
        <taxon>Pseudomonadati</taxon>
        <taxon>Pseudomonadota</taxon>
        <taxon>Betaproteobacteria</taxon>
        <taxon>Burkholderiales</taxon>
        <taxon>Burkholderiaceae</taxon>
        <taxon>Ralstonia</taxon>
        <taxon>Ralstonia solanacearum species complex</taxon>
    </lineage>
</organism>
<geneLocation type="plasmid" evidence="13 14">
    <name>unnamed</name>
</geneLocation>
<feature type="signal peptide" evidence="11">
    <location>
        <begin position="1"/>
        <end position="24"/>
    </location>
</feature>
<dbReference type="InterPro" id="IPR050298">
    <property type="entry name" value="Gram-neg_bact_OMP"/>
</dbReference>
<evidence type="ECO:0000313" key="14">
    <source>
        <dbReference type="Proteomes" id="UP000261758"/>
    </source>
</evidence>
<dbReference type="RefSeq" id="WP_118870847.1">
    <property type="nucleotide sequence ID" value="NZ_CP022760.1"/>
</dbReference>
<protein>
    <submittedName>
        <fullName evidence="13">Porin</fullName>
    </submittedName>
</protein>
<feature type="chain" id="PRO_5041998456" evidence="11">
    <location>
        <begin position="25"/>
        <end position="376"/>
    </location>
</feature>
<dbReference type="PANTHER" id="PTHR34501">
    <property type="entry name" value="PROTEIN YDDL-RELATED"/>
    <property type="match status" value="1"/>
</dbReference>
<dbReference type="SUPFAM" id="SSF56935">
    <property type="entry name" value="Porins"/>
    <property type="match status" value="1"/>
</dbReference>
<keyword evidence="10" id="KW-0998">Cell outer membrane</keyword>
<evidence type="ECO:0000256" key="10">
    <source>
        <dbReference type="ARBA" id="ARBA00023237"/>
    </source>
</evidence>
<dbReference type="GO" id="GO:0006811">
    <property type="term" value="P:monoatomic ion transport"/>
    <property type="evidence" value="ECO:0007669"/>
    <property type="project" value="UniProtKB-KW"/>
</dbReference>
<evidence type="ECO:0000259" key="12">
    <source>
        <dbReference type="Pfam" id="PF13609"/>
    </source>
</evidence>
<dbReference type="Gene3D" id="2.40.160.10">
    <property type="entry name" value="Porin"/>
    <property type="match status" value="1"/>
</dbReference>
<accession>A0AAD0WJ75</accession>
<comment type="subunit">
    <text evidence="2">Homotrimer.</text>
</comment>
<feature type="domain" description="Porin" evidence="12">
    <location>
        <begin position="11"/>
        <end position="343"/>
    </location>
</feature>
<evidence type="ECO:0000256" key="11">
    <source>
        <dbReference type="SAM" id="SignalP"/>
    </source>
</evidence>
<keyword evidence="5" id="KW-0812">Transmembrane</keyword>
<keyword evidence="13" id="KW-0614">Plasmid</keyword>
<dbReference type="GO" id="GO:0046930">
    <property type="term" value="C:pore complex"/>
    <property type="evidence" value="ECO:0007669"/>
    <property type="project" value="UniProtKB-KW"/>
</dbReference>
<dbReference type="CDD" id="cd00342">
    <property type="entry name" value="gram_neg_porins"/>
    <property type="match status" value="1"/>
</dbReference>
<comment type="subcellular location">
    <subcellularLocation>
        <location evidence="1">Cell outer membrane</location>
        <topology evidence="1">Multi-pass membrane protein</topology>
    </subcellularLocation>
</comment>
<keyword evidence="8" id="KW-0626">Porin</keyword>
<evidence type="ECO:0000256" key="1">
    <source>
        <dbReference type="ARBA" id="ARBA00004571"/>
    </source>
</evidence>
<keyword evidence="9" id="KW-0472">Membrane</keyword>
<evidence type="ECO:0000256" key="3">
    <source>
        <dbReference type="ARBA" id="ARBA00022448"/>
    </source>
</evidence>
<dbReference type="AlphaFoldDB" id="A0AAD0WJ75"/>
<dbReference type="GO" id="GO:0009279">
    <property type="term" value="C:cell outer membrane"/>
    <property type="evidence" value="ECO:0007669"/>
    <property type="project" value="UniProtKB-SubCell"/>
</dbReference>
<keyword evidence="4" id="KW-1134">Transmembrane beta strand</keyword>
<dbReference type="PANTHER" id="PTHR34501:SF9">
    <property type="entry name" value="MAJOR OUTER MEMBRANE PROTEIN P.IA"/>
    <property type="match status" value="1"/>
</dbReference>
<dbReference type="InterPro" id="IPR033900">
    <property type="entry name" value="Gram_neg_porin_domain"/>
</dbReference>
<evidence type="ECO:0000256" key="5">
    <source>
        <dbReference type="ARBA" id="ARBA00022692"/>
    </source>
</evidence>
<keyword evidence="7" id="KW-0406">Ion transport</keyword>
<proteinExistence type="predicted"/>
<sequence>MQQTTLRGGIALVVLALASGAASAQSVTLYGLVDTGIEYVSHANSSGNGLVRMPSITGTLPSRWGLRGAEDLGGGIQAVFTLESGFNTDTGTSGQGGRLFGRQAWVGLAGGYGTLTLGRQYSMSFLSLGDADLLGPSQYAIGSLDTYIPNARTDNTVAYKGTFGGLTVGATYSFGRDAAGGVPASGTCAGEQAGSASSCRTVSAMFKYDAASFGVAGAYEEQRGGAGATASFFNGSAPIPFTNAGDKDRRIITNGYARLGPAKLGIGWIGRALMSAAGDVRSNLYFINGSYPLTGALTLDAGLIRIINTDQGRSATMAVLRGVYALSRRTTALYAQTGYLWNSANAQYTVSGGGGGTTPGRGVNQLGAMVGMRHAF</sequence>
<dbReference type="EMBL" id="CP022760">
    <property type="protein sequence ID" value="AXV84591.1"/>
    <property type="molecule type" value="Genomic_DNA"/>
</dbReference>
<evidence type="ECO:0000256" key="9">
    <source>
        <dbReference type="ARBA" id="ARBA00023136"/>
    </source>
</evidence>
<evidence type="ECO:0000256" key="7">
    <source>
        <dbReference type="ARBA" id="ARBA00023065"/>
    </source>
</evidence>